<keyword evidence="2" id="KW-1185">Reference proteome</keyword>
<organism evidence="1 2">
    <name type="scientific">Parasphingorhabdus halotolerans</name>
    <dbReference type="NCBI Taxonomy" id="2725558"/>
    <lineage>
        <taxon>Bacteria</taxon>
        <taxon>Pseudomonadati</taxon>
        <taxon>Pseudomonadota</taxon>
        <taxon>Alphaproteobacteria</taxon>
        <taxon>Sphingomonadales</taxon>
        <taxon>Sphingomonadaceae</taxon>
        <taxon>Parasphingorhabdus</taxon>
    </lineage>
</organism>
<dbReference type="Proteomes" id="UP000501600">
    <property type="component" value="Chromosome"/>
</dbReference>
<dbReference type="KEGG" id="phao:HF685_01450"/>
<dbReference type="AlphaFoldDB" id="A0A6H2DIW9"/>
<protein>
    <submittedName>
        <fullName evidence="1">Uncharacterized protein</fullName>
    </submittedName>
</protein>
<reference evidence="1 2" key="1">
    <citation type="submission" date="2020-04" db="EMBL/GenBank/DDBJ databases">
        <title>Genome sequence for Sphingorhabdus sp. strain M1.</title>
        <authorList>
            <person name="Park S.-J."/>
        </authorList>
    </citation>
    <scope>NUCLEOTIDE SEQUENCE [LARGE SCALE GENOMIC DNA]</scope>
    <source>
        <strain evidence="1 2">JK6</strain>
    </source>
</reference>
<proteinExistence type="predicted"/>
<evidence type="ECO:0000313" key="1">
    <source>
        <dbReference type="EMBL" id="QJB68138.1"/>
    </source>
</evidence>
<gene>
    <name evidence="1" type="ORF">HF685_01450</name>
</gene>
<dbReference type="EMBL" id="CP051217">
    <property type="protein sequence ID" value="QJB68138.1"/>
    <property type="molecule type" value="Genomic_DNA"/>
</dbReference>
<accession>A0A6H2DIW9</accession>
<evidence type="ECO:0000313" key="2">
    <source>
        <dbReference type="Proteomes" id="UP000501600"/>
    </source>
</evidence>
<sequence length="184" mass="20029">MTQAQGTSASKDYQPQLAMFPDAGQAFNMRWTYSDKGQPSVVYGSPNTDNVMWQFSCGRKPNIISQNQKVAPVFPVTGIINATTTDLRPEDQFGFTVRVDNGASQGLLGQLGSTQIGNDDFYMPNLVLDANNPLFEKLANGKRAFLKIDGNRFSIDLTGSLEPIRQFVSACKAKITSAVPASPK</sequence>
<name>A0A6H2DIW9_9SPHN</name>
<dbReference type="RefSeq" id="WP_168817975.1">
    <property type="nucleotide sequence ID" value="NZ_CP051217.1"/>
</dbReference>